<dbReference type="PANTHER" id="PTHR32419">
    <property type="entry name" value="GLUTATHIONYL-HYDROQUINONE REDUCTASE"/>
    <property type="match status" value="1"/>
</dbReference>
<dbReference type="SUPFAM" id="SSF52833">
    <property type="entry name" value="Thioredoxin-like"/>
    <property type="match status" value="1"/>
</dbReference>
<dbReference type="PIRSF" id="PIRSF015753">
    <property type="entry name" value="GST"/>
    <property type="match status" value="1"/>
</dbReference>
<evidence type="ECO:0000256" key="3">
    <source>
        <dbReference type="PIRSR" id="PIRSR015753-3"/>
    </source>
</evidence>
<feature type="active site" description="Proton donor/acceptor" evidence="1">
    <location>
        <position position="192"/>
    </location>
</feature>
<dbReference type="PANTHER" id="PTHR32419:SF6">
    <property type="entry name" value="GLUTATHIONE S-TRANSFERASE OMEGA-LIKE 1-RELATED"/>
    <property type="match status" value="1"/>
</dbReference>
<feature type="site" description="Lowers pKa of active site Cys" evidence="3">
    <location>
        <position position="251"/>
    </location>
</feature>
<feature type="site" description="Lowers pKa of active site Cys" evidence="3">
    <location>
        <position position="295"/>
    </location>
</feature>
<feature type="active site" description="Nucleophile" evidence="1">
    <location>
        <position position="55"/>
    </location>
</feature>
<dbReference type="InterPro" id="IPR047047">
    <property type="entry name" value="GST_Omega-like_C"/>
</dbReference>
<dbReference type="Gene3D" id="1.20.1050.10">
    <property type="match status" value="1"/>
</dbReference>
<dbReference type="SFLD" id="SFLDG01148">
    <property type="entry name" value="Xi_(cytGST)"/>
    <property type="match status" value="1"/>
</dbReference>
<dbReference type="InterPro" id="IPR010987">
    <property type="entry name" value="Glutathione-S-Trfase_C-like"/>
</dbReference>
<feature type="binding site" evidence="2">
    <location>
        <begin position="124"/>
        <end position="127"/>
    </location>
    <ligand>
        <name>glutathione</name>
        <dbReference type="ChEBI" id="CHEBI:57925"/>
    </ligand>
</feature>
<reference evidence="6" key="1">
    <citation type="journal article" date="2018" name="Nat. Microbiol.">
        <title>Leveraging single-cell genomics to expand the fungal tree of life.</title>
        <authorList>
            <person name="Ahrendt S.R."/>
            <person name="Quandt C.A."/>
            <person name="Ciobanu D."/>
            <person name="Clum A."/>
            <person name="Salamov A."/>
            <person name="Andreopoulos B."/>
            <person name="Cheng J.F."/>
            <person name="Woyke T."/>
            <person name="Pelin A."/>
            <person name="Henrissat B."/>
            <person name="Reynolds N.K."/>
            <person name="Benny G.L."/>
            <person name="Smith M.E."/>
            <person name="James T.Y."/>
            <person name="Grigoriev I.V."/>
        </authorList>
    </citation>
    <scope>NUCLEOTIDE SEQUENCE [LARGE SCALE GENOMIC DNA]</scope>
    <source>
        <strain evidence="6">RSA 468</strain>
    </source>
</reference>
<feature type="domain" description="GST C-terminal" evidence="4">
    <location>
        <begin position="169"/>
        <end position="295"/>
    </location>
</feature>
<dbReference type="EMBL" id="ML002742">
    <property type="protein sequence ID" value="RKP35981.1"/>
    <property type="molecule type" value="Genomic_DNA"/>
</dbReference>
<dbReference type="SFLD" id="SFLDG01206">
    <property type="entry name" value="Xi.1"/>
    <property type="match status" value="1"/>
</dbReference>
<dbReference type="STRING" id="215637.A0A4P9ZT30"/>
<evidence type="ECO:0000259" key="4">
    <source>
        <dbReference type="PROSITE" id="PS50405"/>
    </source>
</evidence>
<accession>A0A4P9ZT30</accession>
<dbReference type="InterPro" id="IPR004045">
    <property type="entry name" value="Glutathione_S-Trfase_N"/>
</dbReference>
<dbReference type="Proteomes" id="UP000268162">
    <property type="component" value="Unassembled WGS sequence"/>
</dbReference>
<dbReference type="InterPro" id="IPR036282">
    <property type="entry name" value="Glutathione-S-Trfase_C_sf"/>
</dbReference>
<dbReference type="FunFam" id="3.40.30.10:FF:000162">
    <property type="entry name" value="Glutathione S-transferase Gst3"/>
    <property type="match status" value="1"/>
</dbReference>
<dbReference type="InterPro" id="IPR040079">
    <property type="entry name" value="Glutathione_S-Trfase"/>
</dbReference>
<keyword evidence="6" id="KW-1185">Reference proteome</keyword>
<sequence length="326" mass="37460">MAETTKLPAIQRWADNKSGAFNRQVSSFRNQIESQPEAQFAAEPGRYHLYVSLACPWAHRTLIVRALKGLEDIISVSVVDYLLGPKGWKFSTPEECPGAIPDSVNDAQYASDLYYKADPNYTARFTVPILWDKKLGTIVNNESSEIIRMFNTAFNEFIPESKRDLDYYPENMRDQIDEINSWIYDGINNGVYKAGFATKQAPYEENCRLVFESLDRVEALLKDREFLLGDGKFTEADIRLFTTVLRFDPVYHGHFKCNLKTIAADYPNILRWARQVYQMPRVAETVDMEHIKRHYYMSHTQINPNQIVPLNNGPNLAEPVIKSKSA</sequence>
<evidence type="ECO:0000256" key="1">
    <source>
        <dbReference type="PIRSR" id="PIRSR015753-1"/>
    </source>
</evidence>
<evidence type="ECO:0000313" key="5">
    <source>
        <dbReference type="EMBL" id="RKP35981.1"/>
    </source>
</evidence>
<dbReference type="Pfam" id="PF13410">
    <property type="entry name" value="GST_C_2"/>
    <property type="match status" value="1"/>
</dbReference>
<dbReference type="CDD" id="cd03190">
    <property type="entry name" value="GST_C_Omega_like"/>
    <property type="match status" value="1"/>
</dbReference>
<evidence type="ECO:0000256" key="2">
    <source>
        <dbReference type="PIRSR" id="PIRSR015753-2"/>
    </source>
</evidence>
<proteinExistence type="predicted"/>
<dbReference type="Gene3D" id="3.40.30.10">
    <property type="entry name" value="Glutaredoxin"/>
    <property type="match status" value="1"/>
</dbReference>
<dbReference type="GO" id="GO:0004364">
    <property type="term" value="F:glutathione transferase activity"/>
    <property type="evidence" value="ECO:0007669"/>
    <property type="project" value="InterPro"/>
</dbReference>
<organism evidence="5 6">
    <name type="scientific">Dimargaris cristalligena</name>
    <dbReference type="NCBI Taxonomy" id="215637"/>
    <lineage>
        <taxon>Eukaryota</taxon>
        <taxon>Fungi</taxon>
        <taxon>Fungi incertae sedis</taxon>
        <taxon>Zoopagomycota</taxon>
        <taxon>Kickxellomycotina</taxon>
        <taxon>Dimargaritomycetes</taxon>
        <taxon>Dimargaritales</taxon>
        <taxon>Dimargaritaceae</taxon>
        <taxon>Dimargaris</taxon>
    </lineage>
</organism>
<dbReference type="GO" id="GO:0005737">
    <property type="term" value="C:cytoplasm"/>
    <property type="evidence" value="ECO:0007669"/>
    <property type="project" value="TreeGrafter"/>
</dbReference>
<dbReference type="SUPFAM" id="SSF47616">
    <property type="entry name" value="GST C-terminal domain-like"/>
    <property type="match status" value="1"/>
</dbReference>
<dbReference type="Pfam" id="PF13409">
    <property type="entry name" value="GST_N_2"/>
    <property type="match status" value="1"/>
</dbReference>
<dbReference type="SFLD" id="SFLDS00019">
    <property type="entry name" value="Glutathione_Transferase_(cytos"/>
    <property type="match status" value="1"/>
</dbReference>
<protein>
    <submittedName>
        <fullName evidence="5">Extra cellular matrix protein</fullName>
    </submittedName>
</protein>
<dbReference type="AlphaFoldDB" id="A0A4P9ZT30"/>
<feature type="binding site" evidence="2">
    <location>
        <position position="88"/>
    </location>
    <ligand>
        <name>glutathione</name>
        <dbReference type="ChEBI" id="CHEBI:57925"/>
    </ligand>
</feature>
<evidence type="ECO:0000313" key="6">
    <source>
        <dbReference type="Proteomes" id="UP000268162"/>
    </source>
</evidence>
<dbReference type="InterPro" id="IPR016639">
    <property type="entry name" value="GST_Omega/GSH"/>
</dbReference>
<feature type="binding site" evidence="2">
    <location>
        <begin position="142"/>
        <end position="143"/>
    </location>
    <ligand>
        <name>glutathione</name>
        <dbReference type="ChEBI" id="CHEBI:57925"/>
    </ligand>
</feature>
<dbReference type="InterPro" id="IPR036249">
    <property type="entry name" value="Thioredoxin-like_sf"/>
</dbReference>
<gene>
    <name evidence="5" type="ORF">BJ085DRAFT_35213</name>
</gene>
<name>A0A4P9ZT30_9FUNG</name>
<dbReference type="PROSITE" id="PS50405">
    <property type="entry name" value="GST_CTER"/>
    <property type="match status" value="1"/>
</dbReference>